<feature type="compositionally biased region" description="Basic and acidic residues" evidence="1">
    <location>
        <begin position="678"/>
        <end position="691"/>
    </location>
</feature>
<dbReference type="AlphaFoldDB" id="A0AAJ8M079"/>
<dbReference type="RefSeq" id="XP_066067458.1">
    <property type="nucleotide sequence ID" value="XM_066211361.1"/>
</dbReference>
<gene>
    <name evidence="3" type="ORF">L203_101930</name>
</gene>
<dbReference type="Proteomes" id="UP000094043">
    <property type="component" value="Chromosome 2"/>
</dbReference>
<dbReference type="PANTHER" id="PTHR39463:SF1">
    <property type="entry name" value="MEDUSA"/>
    <property type="match status" value="1"/>
</dbReference>
<dbReference type="GeneID" id="91086142"/>
<dbReference type="KEGG" id="cdep:91086142"/>
<evidence type="ECO:0000256" key="1">
    <source>
        <dbReference type="SAM" id="MobiDB-lite"/>
    </source>
</evidence>
<dbReference type="InterPro" id="IPR055509">
    <property type="entry name" value="DUF7082"/>
</dbReference>
<dbReference type="PANTHER" id="PTHR39463">
    <property type="entry name" value="MEDUSA"/>
    <property type="match status" value="1"/>
</dbReference>
<evidence type="ECO:0000313" key="4">
    <source>
        <dbReference type="Proteomes" id="UP000094043"/>
    </source>
</evidence>
<dbReference type="GO" id="GO:0005634">
    <property type="term" value="C:nucleus"/>
    <property type="evidence" value="ECO:0007669"/>
    <property type="project" value="TreeGrafter"/>
</dbReference>
<feature type="domain" description="DUF7082" evidence="2">
    <location>
        <begin position="348"/>
        <end position="503"/>
    </location>
</feature>
<feature type="compositionally biased region" description="Polar residues" evidence="1">
    <location>
        <begin position="668"/>
        <end position="677"/>
    </location>
</feature>
<reference evidence="3" key="2">
    <citation type="journal article" date="2022" name="Elife">
        <title>Obligate sexual reproduction of a homothallic fungus closely related to the Cryptococcus pathogenic species complex.</title>
        <authorList>
            <person name="Passer A.R."/>
            <person name="Clancey S.A."/>
            <person name="Shea T."/>
            <person name="David-Palma M."/>
            <person name="Averette A.F."/>
            <person name="Boekhout T."/>
            <person name="Porcel B.M."/>
            <person name="Nowrousian M."/>
            <person name="Cuomo C.A."/>
            <person name="Sun S."/>
            <person name="Heitman J."/>
            <person name="Coelho M.A."/>
        </authorList>
    </citation>
    <scope>NUCLEOTIDE SEQUENCE</scope>
    <source>
        <strain evidence="3">CBS 7841</strain>
    </source>
</reference>
<name>A0AAJ8M079_9TREE</name>
<keyword evidence="4" id="KW-1185">Reference proteome</keyword>
<feature type="region of interest" description="Disordered" evidence="1">
    <location>
        <begin position="668"/>
        <end position="731"/>
    </location>
</feature>
<feature type="region of interest" description="Disordered" evidence="1">
    <location>
        <begin position="564"/>
        <end position="589"/>
    </location>
</feature>
<proteinExistence type="predicted"/>
<dbReference type="Pfam" id="PF23305">
    <property type="entry name" value="DUF7082"/>
    <property type="match status" value="1"/>
</dbReference>
<accession>A0AAJ8M079</accession>
<dbReference type="EMBL" id="CP143785">
    <property type="protein sequence ID" value="WVN86758.1"/>
    <property type="molecule type" value="Genomic_DNA"/>
</dbReference>
<protein>
    <recommendedName>
        <fullName evidence="2">DUF7082 domain-containing protein</fullName>
    </recommendedName>
</protein>
<sequence length="731" mass="80748">MTSYLAQCLSRQAFYCSSSSLLYPSASSIPPLLSANIQVSQSLTGVVDLNPSLDMLPSHHSDPSHYQQSFVPRTQAAIEPGSISPSFSLSSADSIAGYHYPTPLPSRTQFKPRTYEPDISQEVSLPSVPCQVTVLHWGPNHGPAGTRVSVRCDVCFDIGTVGQPVTPPLSASSAISQRQKNLRIVFGTYPAQTSVCKLGQVVDGQGGHDRCDASAHVPEFYEVDRPDATVQVWLQVLSEQQVVESIRLGRFSLTRDRKRNGDPCESLLSPPNLVVRRSVSSPVYAQPNQFSSSTASHNAAPSVLYGTRPVSSSGQIPASQPSLMRSSHIIGNVPVNSVNTAFINTGHKASLTISGDLNSIAKNWSVDEWNFRRRLVQFWRRQEGTTIHTQFRPVPQSEWPKMQSSIVISCMFWEGKNSCFITSVDIIFLLEALVNTQFTVEEKNRIRRNLEGFRPITVDKSKPDTESFFKQIMNLPNPRPRNIEKNVKVYNWECLEAALQKIIGKYSASFPAGKFNPILAFSDQATQYQHAPMPSLTLSIPTLPSTHHASTGSSVRSYDSAIPSSASGVSLNSGPSLTPQPSNNSLHGGQVAYPQTQLLVPWAADPSFHSFPTQPCQDDRTTNNGSIGHFFDMPQNDPTWTVPHISTMPPNPYPAPSQSTWPFQESIHTQHPASEQRNIGDYRPDESDPRKAYNAGYHVPHDTDVSRRLSHTQMRPYPTYVESDDRVVRPS</sequence>
<evidence type="ECO:0000259" key="2">
    <source>
        <dbReference type="Pfam" id="PF23305"/>
    </source>
</evidence>
<evidence type="ECO:0000313" key="3">
    <source>
        <dbReference type="EMBL" id="WVN86758.1"/>
    </source>
</evidence>
<reference evidence="3" key="1">
    <citation type="submission" date="2016-06" db="EMBL/GenBank/DDBJ databases">
        <authorList>
            <person name="Cuomo C."/>
            <person name="Litvintseva A."/>
            <person name="Heitman J."/>
            <person name="Chen Y."/>
            <person name="Sun S."/>
            <person name="Springer D."/>
            <person name="Dromer F."/>
            <person name="Young S."/>
            <person name="Zeng Q."/>
            <person name="Chapman S."/>
            <person name="Gujja S."/>
            <person name="Saif S."/>
            <person name="Birren B."/>
        </authorList>
    </citation>
    <scope>NUCLEOTIDE SEQUENCE</scope>
    <source>
        <strain evidence="3">CBS 7841</strain>
    </source>
</reference>
<organism evidence="3 4">
    <name type="scientific">Cryptococcus depauperatus CBS 7841</name>
    <dbReference type="NCBI Taxonomy" id="1295531"/>
    <lineage>
        <taxon>Eukaryota</taxon>
        <taxon>Fungi</taxon>
        <taxon>Dikarya</taxon>
        <taxon>Basidiomycota</taxon>
        <taxon>Agaricomycotina</taxon>
        <taxon>Tremellomycetes</taxon>
        <taxon>Tremellales</taxon>
        <taxon>Cryptococcaceae</taxon>
        <taxon>Cryptococcus</taxon>
    </lineage>
</organism>
<reference evidence="3" key="3">
    <citation type="submission" date="2024-01" db="EMBL/GenBank/DDBJ databases">
        <authorList>
            <person name="Coelho M.A."/>
            <person name="David-Palma M."/>
            <person name="Shea T."/>
            <person name="Sun S."/>
            <person name="Cuomo C.A."/>
            <person name="Heitman J."/>
        </authorList>
    </citation>
    <scope>NUCLEOTIDE SEQUENCE</scope>
    <source>
        <strain evidence="3">CBS 7841</strain>
    </source>
</reference>